<evidence type="ECO:0000256" key="1">
    <source>
        <dbReference type="ARBA" id="ARBA00004370"/>
    </source>
</evidence>
<dbReference type="EMBL" id="JAWDGP010002063">
    <property type="protein sequence ID" value="KAK3785767.1"/>
    <property type="molecule type" value="Genomic_DNA"/>
</dbReference>
<evidence type="ECO:0000313" key="8">
    <source>
        <dbReference type="Proteomes" id="UP001283361"/>
    </source>
</evidence>
<keyword evidence="8" id="KW-1185">Reference proteome</keyword>
<keyword evidence="2 5" id="KW-0812">Transmembrane</keyword>
<dbReference type="Proteomes" id="UP001283361">
    <property type="component" value="Unassembled WGS sequence"/>
</dbReference>
<dbReference type="InterPro" id="IPR017452">
    <property type="entry name" value="GPCR_Rhodpsn_7TM"/>
</dbReference>
<feature type="transmembrane region" description="Helical" evidence="5">
    <location>
        <begin position="157"/>
        <end position="176"/>
    </location>
</feature>
<dbReference type="PANTHER" id="PTHR46641">
    <property type="entry name" value="FMRFAMIDE RECEPTOR-RELATED"/>
    <property type="match status" value="1"/>
</dbReference>
<dbReference type="GO" id="GO:0016020">
    <property type="term" value="C:membrane"/>
    <property type="evidence" value="ECO:0007669"/>
    <property type="project" value="UniProtKB-SubCell"/>
</dbReference>
<dbReference type="AlphaFoldDB" id="A0AAE1ADS4"/>
<dbReference type="Pfam" id="PF00001">
    <property type="entry name" value="7tm_1"/>
    <property type="match status" value="1"/>
</dbReference>
<evidence type="ECO:0000256" key="2">
    <source>
        <dbReference type="ARBA" id="ARBA00022692"/>
    </source>
</evidence>
<feature type="transmembrane region" description="Helical" evidence="5">
    <location>
        <begin position="258"/>
        <end position="280"/>
    </location>
</feature>
<feature type="transmembrane region" description="Helical" evidence="5">
    <location>
        <begin position="300"/>
        <end position="326"/>
    </location>
</feature>
<name>A0AAE1ADS4_9GAST</name>
<reference evidence="7" key="1">
    <citation type="journal article" date="2023" name="G3 (Bethesda)">
        <title>A reference genome for the long-term kleptoplast-retaining sea slug Elysia crispata morphotype clarki.</title>
        <authorList>
            <person name="Eastman K.E."/>
            <person name="Pendleton A.L."/>
            <person name="Shaikh M.A."/>
            <person name="Suttiyut T."/>
            <person name="Ogas R."/>
            <person name="Tomko P."/>
            <person name="Gavelis G."/>
            <person name="Widhalm J.R."/>
            <person name="Wisecaver J.H."/>
        </authorList>
    </citation>
    <scope>NUCLEOTIDE SEQUENCE</scope>
    <source>
        <strain evidence="7">ECLA1</strain>
    </source>
</reference>
<evidence type="ECO:0000256" key="5">
    <source>
        <dbReference type="SAM" id="Phobius"/>
    </source>
</evidence>
<feature type="transmembrane region" description="Helical" evidence="5">
    <location>
        <begin position="202"/>
        <end position="229"/>
    </location>
</feature>
<sequence>MILHNTSSSLLAWEVQETGIMGGDLVMGYIGFLLKLYVNPFLGFSGIFINIINAAIFYKMGLSEGIAQNFFILSISDGILGVSSLVYSISYVLLNTLYTHGGPIAELLQTVHWIAMSCWPFSHIISFITTTVIAVVRCCCVTMPLRVKEILTARRQLCAIAVFSLIGYIIVIYSFAPTKLGRITNPITNITKITVRGERRHIIALFTSTFLNSAFVIVVACTIILIFSLKKSSEFREKVSSASGSVEKRREKSREIRTVQTVILVATIFLVCDLPPLVLSAARMAMESSSFHIAGNKMEFLTFFILYMETGMMLKINANVFIYLSFNSRYRNIFKKTLGNKSDRKPVTNNSQPQRSNA</sequence>
<keyword evidence="4 5" id="KW-0472">Membrane</keyword>
<evidence type="ECO:0000256" key="4">
    <source>
        <dbReference type="ARBA" id="ARBA00023136"/>
    </source>
</evidence>
<dbReference type="Gene3D" id="1.20.1070.10">
    <property type="entry name" value="Rhodopsin 7-helix transmembrane proteins"/>
    <property type="match status" value="1"/>
</dbReference>
<dbReference type="PANTHER" id="PTHR46641:SF18">
    <property type="entry name" value="G-PROTEIN COUPLED RECEPTORS FAMILY 1 PROFILE DOMAIN-CONTAINING PROTEIN"/>
    <property type="match status" value="1"/>
</dbReference>
<feature type="transmembrane region" description="Helical" evidence="5">
    <location>
        <begin position="113"/>
        <end position="136"/>
    </location>
</feature>
<keyword evidence="3 5" id="KW-1133">Transmembrane helix</keyword>
<evidence type="ECO:0000313" key="7">
    <source>
        <dbReference type="EMBL" id="KAK3785767.1"/>
    </source>
</evidence>
<protein>
    <recommendedName>
        <fullName evidence="6">G-protein coupled receptors family 1 profile domain-containing protein</fullName>
    </recommendedName>
</protein>
<dbReference type="SUPFAM" id="SSF81321">
    <property type="entry name" value="Family A G protein-coupled receptor-like"/>
    <property type="match status" value="1"/>
</dbReference>
<comment type="subcellular location">
    <subcellularLocation>
        <location evidence="1">Membrane</location>
    </subcellularLocation>
</comment>
<dbReference type="InterPro" id="IPR000276">
    <property type="entry name" value="GPCR_Rhodpsn"/>
</dbReference>
<dbReference type="InterPro" id="IPR052954">
    <property type="entry name" value="GPCR-Ligand_Int"/>
</dbReference>
<gene>
    <name evidence="7" type="ORF">RRG08_051089</name>
</gene>
<accession>A0AAE1ADS4</accession>
<feature type="transmembrane region" description="Helical" evidence="5">
    <location>
        <begin position="70"/>
        <end position="93"/>
    </location>
</feature>
<organism evidence="7 8">
    <name type="scientific">Elysia crispata</name>
    <name type="common">lettuce slug</name>
    <dbReference type="NCBI Taxonomy" id="231223"/>
    <lineage>
        <taxon>Eukaryota</taxon>
        <taxon>Metazoa</taxon>
        <taxon>Spiralia</taxon>
        <taxon>Lophotrochozoa</taxon>
        <taxon>Mollusca</taxon>
        <taxon>Gastropoda</taxon>
        <taxon>Heterobranchia</taxon>
        <taxon>Euthyneura</taxon>
        <taxon>Panpulmonata</taxon>
        <taxon>Sacoglossa</taxon>
        <taxon>Placobranchoidea</taxon>
        <taxon>Plakobranchidae</taxon>
        <taxon>Elysia</taxon>
    </lineage>
</organism>
<feature type="transmembrane region" description="Helical" evidence="5">
    <location>
        <begin position="37"/>
        <end position="58"/>
    </location>
</feature>
<evidence type="ECO:0000256" key="3">
    <source>
        <dbReference type="ARBA" id="ARBA00022989"/>
    </source>
</evidence>
<feature type="domain" description="G-protein coupled receptors family 1 profile" evidence="6">
    <location>
        <begin position="46"/>
        <end position="323"/>
    </location>
</feature>
<dbReference type="GO" id="GO:0004930">
    <property type="term" value="F:G protein-coupled receptor activity"/>
    <property type="evidence" value="ECO:0007669"/>
    <property type="project" value="InterPro"/>
</dbReference>
<proteinExistence type="predicted"/>
<evidence type="ECO:0000259" key="6">
    <source>
        <dbReference type="PROSITE" id="PS50262"/>
    </source>
</evidence>
<comment type="caution">
    <text evidence="7">The sequence shown here is derived from an EMBL/GenBank/DDBJ whole genome shotgun (WGS) entry which is preliminary data.</text>
</comment>
<dbReference type="PROSITE" id="PS50262">
    <property type="entry name" value="G_PROTEIN_RECEP_F1_2"/>
    <property type="match status" value="1"/>
</dbReference>